<keyword evidence="2" id="KW-0812">Transmembrane</keyword>
<accession>A0A8K0F368</accession>
<reference evidence="4" key="1">
    <citation type="submission" date="2022-01" db="EMBL/GenBank/DDBJ databases">
        <authorList>
            <person name="Braso-Vives M."/>
        </authorList>
    </citation>
    <scope>NUCLEOTIDE SEQUENCE</scope>
</reference>
<protein>
    <submittedName>
        <fullName evidence="4">Hypp5139 protein</fullName>
    </submittedName>
</protein>
<evidence type="ECO:0000313" key="5">
    <source>
        <dbReference type="Proteomes" id="UP000838412"/>
    </source>
</evidence>
<gene>
    <name evidence="4" type="primary">Hypp5139</name>
    <name evidence="4" type="ORF">BLAG_LOCUS24827</name>
</gene>
<evidence type="ECO:0000259" key="3">
    <source>
        <dbReference type="Pfam" id="PF13908"/>
    </source>
</evidence>
<dbReference type="EMBL" id="OV696694">
    <property type="protein sequence ID" value="CAH1273506.1"/>
    <property type="molecule type" value="Genomic_DNA"/>
</dbReference>
<feature type="domain" description="Shisa N-terminal" evidence="3">
    <location>
        <begin position="51"/>
        <end position="97"/>
    </location>
</feature>
<dbReference type="AlphaFoldDB" id="A0A8K0F368"/>
<feature type="transmembrane region" description="Helical" evidence="2">
    <location>
        <begin position="105"/>
        <end position="127"/>
    </location>
</feature>
<dbReference type="Proteomes" id="UP000838412">
    <property type="component" value="Chromosome 9"/>
</dbReference>
<sequence length="253" mass="28111">MTISPWTSRGRHMPALPAALLAACGSLSAVLPRSSPVPFILLLHLTSGVRGDTCVGTVGGGNLTRVRFQCPTRAHSSLFKYCCGFEPNNYCCPRPYHSIRVVIEIILLTLMAIALVYVAYSYCHYVCRNRMLRRILPRRIEEELDLFDIANAALSPRERAVLTLATFSVDRRPSRQPSIRDESQDNAKGDSEATSREDDNKESCINGIINDPGPELAADVLEEETCLDDCVDGVTVELDEDEFMENTRTESEL</sequence>
<feature type="compositionally biased region" description="Basic and acidic residues" evidence="1">
    <location>
        <begin position="173"/>
        <end position="202"/>
    </location>
</feature>
<proteinExistence type="predicted"/>
<organism evidence="4 5">
    <name type="scientific">Branchiostoma lanceolatum</name>
    <name type="common">Common lancelet</name>
    <name type="synonym">Amphioxus lanceolatum</name>
    <dbReference type="NCBI Taxonomy" id="7740"/>
    <lineage>
        <taxon>Eukaryota</taxon>
        <taxon>Metazoa</taxon>
        <taxon>Chordata</taxon>
        <taxon>Cephalochordata</taxon>
        <taxon>Leptocardii</taxon>
        <taxon>Amphioxiformes</taxon>
        <taxon>Branchiostomatidae</taxon>
        <taxon>Branchiostoma</taxon>
    </lineage>
</organism>
<evidence type="ECO:0000256" key="1">
    <source>
        <dbReference type="SAM" id="MobiDB-lite"/>
    </source>
</evidence>
<dbReference type="OrthoDB" id="10356992at2759"/>
<keyword evidence="2" id="KW-0472">Membrane</keyword>
<evidence type="ECO:0000256" key="2">
    <source>
        <dbReference type="SAM" id="Phobius"/>
    </source>
</evidence>
<evidence type="ECO:0000313" key="4">
    <source>
        <dbReference type="EMBL" id="CAH1273506.1"/>
    </source>
</evidence>
<feature type="region of interest" description="Disordered" evidence="1">
    <location>
        <begin position="173"/>
        <end position="210"/>
    </location>
</feature>
<keyword evidence="5" id="KW-1185">Reference proteome</keyword>
<name>A0A8K0F368_BRALA</name>
<dbReference type="InterPro" id="IPR053891">
    <property type="entry name" value="Shisa_N"/>
</dbReference>
<keyword evidence="2" id="KW-1133">Transmembrane helix</keyword>
<dbReference type="Pfam" id="PF13908">
    <property type="entry name" value="Shisa_N"/>
    <property type="match status" value="1"/>
</dbReference>